<gene>
    <name evidence="2" type="ORF">GO984_08485</name>
</gene>
<organism evidence="2 3">
    <name type="scientific">Parasedimentitalea huanghaiensis</name>
    <dbReference type="NCBI Taxonomy" id="2682100"/>
    <lineage>
        <taxon>Bacteria</taxon>
        <taxon>Pseudomonadati</taxon>
        <taxon>Pseudomonadota</taxon>
        <taxon>Alphaproteobacteria</taxon>
        <taxon>Rhodobacterales</taxon>
        <taxon>Paracoccaceae</taxon>
        <taxon>Parasedimentitalea</taxon>
    </lineage>
</organism>
<dbReference type="AlphaFoldDB" id="A0A6L6WDR5"/>
<protein>
    <submittedName>
        <fullName evidence="2">Uncharacterized protein</fullName>
    </submittedName>
</protein>
<feature type="transmembrane region" description="Helical" evidence="1">
    <location>
        <begin position="98"/>
        <end position="120"/>
    </location>
</feature>
<comment type="caution">
    <text evidence="2">The sequence shown here is derived from an EMBL/GenBank/DDBJ whole genome shotgun (WGS) entry which is preliminary data.</text>
</comment>
<proteinExistence type="predicted"/>
<keyword evidence="3" id="KW-1185">Reference proteome</keyword>
<evidence type="ECO:0000313" key="3">
    <source>
        <dbReference type="Proteomes" id="UP000478892"/>
    </source>
</evidence>
<sequence length="126" mass="14038">MKFSQFLLSIAQLRCPNCSSLQEPYDLTKTAGWMAEDEGDHVPFIACNKCCKKLRLADRHGARWAFQFVFVGGSLLGLAVVGFLGLQLSEPSLSIMEIAVLTVLWLAFGAVLFSFSMRYLKVEIVE</sequence>
<dbReference type="RefSeq" id="WP_157022107.1">
    <property type="nucleotide sequence ID" value="NZ_WQLV01000004.1"/>
</dbReference>
<keyword evidence="1" id="KW-0472">Membrane</keyword>
<evidence type="ECO:0000256" key="1">
    <source>
        <dbReference type="SAM" id="Phobius"/>
    </source>
</evidence>
<keyword evidence="1" id="KW-0812">Transmembrane</keyword>
<reference evidence="2 3" key="1">
    <citation type="submission" date="2019-12" db="EMBL/GenBank/DDBJ databases">
        <authorList>
            <person name="Zhang Y.-J."/>
        </authorList>
    </citation>
    <scope>NUCLEOTIDE SEQUENCE [LARGE SCALE GENOMIC DNA]</scope>
    <source>
        <strain evidence="2 3">CY05</strain>
    </source>
</reference>
<keyword evidence="1" id="KW-1133">Transmembrane helix</keyword>
<dbReference type="EMBL" id="WQLV01000004">
    <property type="protein sequence ID" value="MVO15844.1"/>
    <property type="molecule type" value="Genomic_DNA"/>
</dbReference>
<accession>A0A6L6WDR5</accession>
<dbReference type="Proteomes" id="UP000478892">
    <property type="component" value="Unassembled WGS sequence"/>
</dbReference>
<feature type="transmembrane region" description="Helical" evidence="1">
    <location>
        <begin position="64"/>
        <end position="86"/>
    </location>
</feature>
<evidence type="ECO:0000313" key="2">
    <source>
        <dbReference type="EMBL" id="MVO15844.1"/>
    </source>
</evidence>
<name>A0A6L6WDR5_9RHOB</name>